<accession>A0A4S8QA69</accession>
<dbReference type="Gene3D" id="3.40.1360.10">
    <property type="match status" value="1"/>
</dbReference>
<keyword evidence="2" id="KW-1185">Reference proteome</keyword>
<dbReference type="Proteomes" id="UP000308760">
    <property type="component" value="Unassembled WGS sequence"/>
</dbReference>
<comment type="caution">
    <text evidence="1">The sequence shown here is derived from an EMBL/GenBank/DDBJ whole genome shotgun (WGS) entry which is preliminary data.</text>
</comment>
<evidence type="ECO:0000313" key="1">
    <source>
        <dbReference type="EMBL" id="THV39665.1"/>
    </source>
</evidence>
<sequence>MAIPYLRYGYSGPNVATIRFACMVPSCKHTDHEKMLSLPGHGNRLYNTRDLLAPVDEVCICEGEWDTMTALAYGLHAVGVPGVKAWKPYMAGAFAGYKKVRIIAQMDDDGQSVKWANELASQIPAAVVQHCPHGLDLNDAHLAGRANALLKGPKAVPAGV</sequence>
<name>A0A4S8QA69_9ACTN</name>
<proteinExistence type="predicted"/>
<protein>
    <recommendedName>
        <fullName evidence="3">Toprim domain-containing protein</fullName>
    </recommendedName>
</protein>
<dbReference type="EMBL" id="STGY01000065">
    <property type="protein sequence ID" value="THV39665.1"/>
    <property type="molecule type" value="Genomic_DNA"/>
</dbReference>
<dbReference type="SUPFAM" id="SSF56731">
    <property type="entry name" value="DNA primase core"/>
    <property type="match status" value="1"/>
</dbReference>
<evidence type="ECO:0008006" key="3">
    <source>
        <dbReference type="Google" id="ProtNLM"/>
    </source>
</evidence>
<reference evidence="1 2" key="2">
    <citation type="submission" date="2019-05" db="EMBL/GenBank/DDBJ databases">
        <title>Glycomyces buryatensis sp. nov.</title>
        <authorList>
            <person name="Nikitina E."/>
        </authorList>
    </citation>
    <scope>NUCLEOTIDE SEQUENCE [LARGE SCALE GENOMIC DNA]</scope>
    <source>
        <strain evidence="1 2">18</strain>
    </source>
</reference>
<dbReference type="OrthoDB" id="4619999at2"/>
<dbReference type="AlphaFoldDB" id="A0A4S8QA69"/>
<reference evidence="2" key="1">
    <citation type="submission" date="2019-04" db="EMBL/GenBank/DDBJ databases">
        <title>Nocardioides xinjiangensis sp. nov.</title>
        <authorList>
            <person name="Liu S."/>
        </authorList>
    </citation>
    <scope>NUCLEOTIDE SEQUENCE [LARGE SCALE GENOMIC DNA]</scope>
    <source>
        <strain evidence="2">18</strain>
    </source>
</reference>
<gene>
    <name evidence="1" type="ORF">FAB82_17505</name>
</gene>
<evidence type="ECO:0000313" key="2">
    <source>
        <dbReference type="Proteomes" id="UP000308760"/>
    </source>
</evidence>
<organism evidence="1 2">
    <name type="scientific">Glycomyces buryatensis</name>
    <dbReference type="NCBI Taxonomy" id="2570927"/>
    <lineage>
        <taxon>Bacteria</taxon>
        <taxon>Bacillati</taxon>
        <taxon>Actinomycetota</taxon>
        <taxon>Actinomycetes</taxon>
        <taxon>Glycomycetales</taxon>
        <taxon>Glycomycetaceae</taxon>
        <taxon>Glycomyces</taxon>
    </lineage>
</organism>